<keyword evidence="3" id="KW-0804">Transcription</keyword>
<dbReference type="InterPro" id="IPR000524">
    <property type="entry name" value="Tscrpt_reg_HTH_GntR"/>
</dbReference>
<evidence type="ECO:0000313" key="6">
    <source>
        <dbReference type="Proteomes" id="UP000004509"/>
    </source>
</evidence>
<dbReference type="InterPro" id="IPR036388">
    <property type="entry name" value="WH-like_DNA-bd_sf"/>
</dbReference>
<dbReference type="OrthoDB" id="362473at2"/>
<dbReference type="SMART" id="SM00345">
    <property type="entry name" value="HTH_GNTR"/>
    <property type="match status" value="1"/>
</dbReference>
<dbReference type="Pfam" id="PF00392">
    <property type="entry name" value="GntR"/>
    <property type="match status" value="1"/>
</dbReference>
<dbReference type="EMBL" id="ACYH01000041">
    <property type="protein sequence ID" value="EEV20080.1"/>
    <property type="molecule type" value="Genomic_DNA"/>
</dbReference>
<evidence type="ECO:0000259" key="4">
    <source>
        <dbReference type="PROSITE" id="PS50949"/>
    </source>
</evidence>
<protein>
    <submittedName>
        <fullName evidence="5">Transcriptional regulator, GntR family</fullName>
    </submittedName>
</protein>
<evidence type="ECO:0000313" key="5">
    <source>
        <dbReference type="EMBL" id="EEV20080.1"/>
    </source>
</evidence>
<dbReference type="SUPFAM" id="SSF46785">
    <property type="entry name" value="Winged helix' DNA-binding domain"/>
    <property type="match status" value="1"/>
</dbReference>
<evidence type="ECO:0000256" key="2">
    <source>
        <dbReference type="ARBA" id="ARBA00023125"/>
    </source>
</evidence>
<dbReference type="eggNOG" id="COG1725">
    <property type="taxonomic scope" value="Bacteria"/>
</dbReference>
<sequence length="131" mass="14851">MKYDADIPIYIQIIEKIKNDILNGILVPGEKLPSIQDMAVTMEVNQNTISRAYKDCESLGIIETKRGIGSFVIENQALIDQLRTEKVRLIIQAFIHDLEALGYSRDQIIDLVKNTPHIQLPVAESAKEFTR</sequence>
<dbReference type="Gene3D" id="1.10.10.10">
    <property type="entry name" value="Winged helix-like DNA-binding domain superfamily/Winged helix DNA-binding domain"/>
    <property type="match status" value="1"/>
</dbReference>
<organism evidence="5 6">
    <name type="scientific">Treponema vincentii ATCC 35580</name>
    <dbReference type="NCBI Taxonomy" id="596324"/>
    <lineage>
        <taxon>Bacteria</taxon>
        <taxon>Pseudomonadati</taxon>
        <taxon>Spirochaetota</taxon>
        <taxon>Spirochaetia</taxon>
        <taxon>Spirochaetales</taxon>
        <taxon>Treponemataceae</taxon>
        <taxon>Treponema</taxon>
    </lineage>
</organism>
<evidence type="ECO:0000256" key="1">
    <source>
        <dbReference type="ARBA" id="ARBA00023015"/>
    </source>
</evidence>
<dbReference type="Proteomes" id="UP000004509">
    <property type="component" value="Unassembled WGS sequence"/>
</dbReference>
<accession>C8PRF5</accession>
<dbReference type="RefSeq" id="WP_006189118.1">
    <property type="nucleotide sequence ID" value="NZ_ACYH01000041.1"/>
</dbReference>
<dbReference type="GO" id="GO:0003700">
    <property type="term" value="F:DNA-binding transcription factor activity"/>
    <property type="evidence" value="ECO:0007669"/>
    <property type="project" value="InterPro"/>
</dbReference>
<dbReference type="InterPro" id="IPR036390">
    <property type="entry name" value="WH_DNA-bd_sf"/>
</dbReference>
<evidence type="ECO:0000256" key="3">
    <source>
        <dbReference type="ARBA" id="ARBA00023163"/>
    </source>
</evidence>
<dbReference type="GO" id="GO:0003677">
    <property type="term" value="F:DNA binding"/>
    <property type="evidence" value="ECO:0007669"/>
    <property type="project" value="UniProtKB-KW"/>
</dbReference>
<dbReference type="PANTHER" id="PTHR38445">
    <property type="entry name" value="HTH-TYPE TRANSCRIPTIONAL REPRESSOR YTRA"/>
    <property type="match status" value="1"/>
</dbReference>
<keyword evidence="1" id="KW-0805">Transcription regulation</keyword>
<reference evidence="5 6" key="1">
    <citation type="submission" date="2009-07" db="EMBL/GenBank/DDBJ databases">
        <authorList>
            <person name="Madupu R."/>
            <person name="Sebastian Y."/>
            <person name="Durkin A.S."/>
            <person name="Torralba M."/>
            <person name="Methe B."/>
            <person name="Sutton G.G."/>
            <person name="Strausberg R.L."/>
            <person name="Nelson K.E."/>
        </authorList>
    </citation>
    <scope>NUCLEOTIDE SEQUENCE [LARGE SCALE GENOMIC DNA]</scope>
    <source>
        <strain evidence="5 6">ATCC 35580</strain>
    </source>
</reference>
<dbReference type="PROSITE" id="PS50949">
    <property type="entry name" value="HTH_GNTR"/>
    <property type="match status" value="1"/>
</dbReference>
<dbReference type="AlphaFoldDB" id="C8PRF5"/>
<keyword evidence="2" id="KW-0238">DNA-binding</keyword>
<dbReference type="PANTHER" id="PTHR38445:SF6">
    <property type="entry name" value="GNTR-FAMILY TRANSCRIPTIONAL REGULATOR"/>
    <property type="match status" value="1"/>
</dbReference>
<dbReference type="CDD" id="cd07377">
    <property type="entry name" value="WHTH_GntR"/>
    <property type="match status" value="1"/>
</dbReference>
<name>C8PRF5_9SPIR</name>
<gene>
    <name evidence="5" type="ORF">TREVI0001_0846</name>
</gene>
<dbReference type="STRING" id="596324.TREVI0001_0846"/>
<proteinExistence type="predicted"/>
<feature type="domain" description="HTH gntR-type" evidence="4">
    <location>
        <begin position="7"/>
        <end position="75"/>
    </location>
</feature>
<comment type="caution">
    <text evidence="5">The sequence shown here is derived from an EMBL/GenBank/DDBJ whole genome shotgun (WGS) entry which is preliminary data.</text>
</comment>